<dbReference type="PANTHER" id="PTHR43394">
    <property type="entry name" value="ATP-DEPENDENT PERMEASE MDL1, MITOCHONDRIAL"/>
    <property type="match status" value="1"/>
</dbReference>
<protein>
    <recommendedName>
        <fullName evidence="1">ABC transporter domain-containing protein</fullName>
    </recommendedName>
</protein>
<feature type="domain" description="ABC transporter" evidence="1">
    <location>
        <begin position="2"/>
        <end position="58"/>
    </location>
</feature>
<sequence>MEEKYNRIIDGLNIKNFDKSNMVNENRDNLSGGEMQKISIARAIYKDSDILILDEPFSALDRTSVDRILDILLKDERSLIVIAHNLSKDKQDKFDKVIKMKRKAESLPI</sequence>
<evidence type="ECO:0000259" key="1">
    <source>
        <dbReference type="Pfam" id="PF00005"/>
    </source>
</evidence>
<dbReference type="GO" id="GO:0016887">
    <property type="term" value="F:ATP hydrolysis activity"/>
    <property type="evidence" value="ECO:0007669"/>
    <property type="project" value="InterPro"/>
</dbReference>
<name>A0A133KHA3_9FIRM</name>
<proteinExistence type="predicted"/>
<evidence type="ECO:0000313" key="3">
    <source>
        <dbReference type="Proteomes" id="UP000070383"/>
    </source>
</evidence>
<dbReference type="GO" id="GO:0005524">
    <property type="term" value="F:ATP binding"/>
    <property type="evidence" value="ECO:0007669"/>
    <property type="project" value="InterPro"/>
</dbReference>
<dbReference type="Proteomes" id="UP000070383">
    <property type="component" value="Unassembled WGS sequence"/>
</dbReference>
<dbReference type="EMBL" id="LRPM01000009">
    <property type="protein sequence ID" value="KWZ79003.1"/>
    <property type="molecule type" value="Genomic_DNA"/>
</dbReference>
<comment type="caution">
    <text evidence="2">The sequence shown here is derived from an EMBL/GenBank/DDBJ whole genome shotgun (WGS) entry which is preliminary data.</text>
</comment>
<dbReference type="InterPro" id="IPR039421">
    <property type="entry name" value="Type_1_exporter"/>
</dbReference>
<accession>A0A133KHA3</accession>
<organism evidence="2 3">
    <name type="scientific">Anaerococcus tetradius</name>
    <dbReference type="NCBI Taxonomy" id="33036"/>
    <lineage>
        <taxon>Bacteria</taxon>
        <taxon>Bacillati</taxon>
        <taxon>Bacillota</taxon>
        <taxon>Tissierellia</taxon>
        <taxon>Tissierellales</taxon>
        <taxon>Peptoniphilaceae</taxon>
        <taxon>Anaerococcus</taxon>
    </lineage>
</organism>
<dbReference type="InterPro" id="IPR003439">
    <property type="entry name" value="ABC_transporter-like_ATP-bd"/>
</dbReference>
<reference evidence="3" key="1">
    <citation type="submission" date="2016-01" db="EMBL/GenBank/DDBJ databases">
        <authorList>
            <person name="Mitreva M."/>
            <person name="Pepin K.H."/>
            <person name="Mihindukulasuriya K.A."/>
            <person name="Fulton R."/>
            <person name="Fronick C."/>
            <person name="O'Laughlin M."/>
            <person name="Miner T."/>
            <person name="Herter B."/>
            <person name="Rosa B.A."/>
            <person name="Cordes M."/>
            <person name="Tomlinson C."/>
            <person name="Wollam A."/>
            <person name="Palsikar V.B."/>
            <person name="Mardis E.R."/>
            <person name="Wilson R.K."/>
        </authorList>
    </citation>
    <scope>NUCLEOTIDE SEQUENCE [LARGE SCALE GENOMIC DNA]</scope>
    <source>
        <strain evidence="3">MJR8151</strain>
    </source>
</reference>
<dbReference type="PANTHER" id="PTHR43394:SF1">
    <property type="entry name" value="ATP-BINDING CASSETTE SUB-FAMILY B MEMBER 10, MITOCHONDRIAL"/>
    <property type="match status" value="1"/>
</dbReference>
<dbReference type="Gene3D" id="3.40.50.300">
    <property type="entry name" value="P-loop containing nucleotide triphosphate hydrolases"/>
    <property type="match status" value="1"/>
</dbReference>
<dbReference type="Pfam" id="PF00005">
    <property type="entry name" value="ABC_tran"/>
    <property type="match status" value="1"/>
</dbReference>
<dbReference type="STRING" id="33036.HMPREF3200_00395"/>
<dbReference type="GO" id="GO:0015421">
    <property type="term" value="F:ABC-type oligopeptide transporter activity"/>
    <property type="evidence" value="ECO:0007669"/>
    <property type="project" value="TreeGrafter"/>
</dbReference>
<dbReference type="InterPro" id="IPR027417">
    <property type="entry name" value="P-loop_NTPase"/>
</dbReference>
<dbReference type="AlphaFoldDB" id="A0A133KHA3"/>
<evidence type="ECO:0000313" key="2">
    <source>
        <dbReference type="EMBL" id="KWZ79003.1"/>
    </source>
</evidence>
<keyword evidence="3" id="KW-1185">Reference proteome</keyword>
<gene>
    <name evidence="2" type="ORF">HMPREF3200_00395</name>
</gene>
<dbReference type="SUPFAM" id="SSF52540">
    <property type="entry name" value="P-loop containing nucleoside triphosphate hydrolases"/>
    <property type="match status" value="1"/>
</dbReference>
<dbReference type="PATRIC" id="fig|33036.3.peg.395"/>